<evidence type="ECO:0000313" key="1">
    <source>
        <dbReference type="EMBL" id="GMN69920.1"/>
    </source>
</evidence>
<dbReference type="AlphaFoldDB" id="A0AA88JDK8"/>
<comment type="caution">
    <text evidence="1">The sequence shown here is derived from an EMBL/GenBank/DDBJ whole genome shotgun (WGS) entry which is preliminary data.</text>
</comment>
<dbReference type="PANTHER" id="PTHR35317">
    <property type="entry name" value="OS04G0629600 PROTEIN"/>
    <property type="match status" value="1"/>
</dbReference>
<gene>
    <name evidence="1" type="ORF">TIFTF001_038965</name>
</gene>
<dbReference type="PANTHER" id="PTHR35317:SF8">
    <property type="entry name" value="CCHC-TYPE DOMAIN-CONTAINING PROTEIN"/>
    <property type="match status" value="1"/>
</dbReference>
<protein>
    <recommendedName>
        <fullName evidence="3">Retrotransposon Copia-like N-terminal domain-containing protein</fullName>
    </recommendedName>
</protein>
<organism evidence="1 2">
    <name type="scientific">Ficus carica</name>
    <name type="common">Common fig</name>
    <dbReference type="NCBI Taxonomy" id="3494"/>
    <lineage>
        <taxon>Eukaryota</taxon>
        <taxon>Viridiplantae</taxon>
        <taxon>Streptophyta</taxon>
        <taxon>Embryophyta</taxon>
        <taxon>Tracheophyta</taxon>
        <taxon>Spermatophyta</taxon>
        <taxon>Magnoliopsida</taxon>
        <taxon>eudicotyledons</taxon>
        <taxon>Gunneridae</taxon>
        <taxon>Pentapetalae</taxon>
        <taxon>rosids</taxon>
        <taxon>fabids</taxon>
        <taxon>Rosales</taxon>
        <taxon>Moraceae</taxon>
        <taxon>Ficeae</taxon>
        <taxon>Ficus</taxon>
    </lineage>
</organism>
<accession>A0AA88JDK8</accession>
<evidence type="ECO:0000313" key="2">
    <source>
        <dbReference type="Proteomes" id="UP001187192"/>
    </source>
</evidence>
<sequence>MSSPLSVIFTQNKLTGENYNDWKRILLIVLNFEKHSFVLTQPRPPTPTIDAPDRDFVALERWDNSNLSAMCYIRASMSNVLQKQHKEHQTARQIMDNLEEMFGEQTIEAKTDAIKGLMNCRQKVGTPIKEHMMKVMAYLSEAQTNGAEIDSATQLVMVFQTLSKDFDLFQASYNLNRKEMSLTELMKELQAFENIFKGSGTKAEVELVLAFANNKSLRLQNFSLVPMCWPALHVLNCQASLARMLAHQSYKLDGVDSSRLGQEVLLPQVAGHGVALAKHDLAMCARLVHVLVPCGGRPWCLGVQALACQGTRLGGWLIQATSMRCLSLMWPVLVKPSETRLLIEP</sequence>
<dbReference type="Pfam" id="PF14223">
    <property type="entry name" value="Retrotran_gag_2"/>
    <property type="match status" value="1"/>
</dbReference>
<dbReference type="EMBL" id="BTGU01000972">
    <property type="protein sequence ID" value="GMN69920.1"/>
    <property type="molecule type" value="Genomic_DNA"/>
</dbReference>
<evidence type="ECO:0008006" key="3">
    <source>
        <dbReference type="Google" id="ProtNLM"/>
    </source>
</evidence>
<proteinExistence type="predicted"/>
<dbReference type="Proteomes" id="UP001187192">
    <property type="component" value="Unassembled WGS sequence"/>
</dbReference>
<reference evidence="1" key="1">
    <citation type="submission" date="2023-07" db="EMBL/GenBank/DDBJ databases">
        <title>draft genome sequence of fig (Ficus carica).</title>
        <authorList>
            <person name="Takahashi T."/>
            <person name="Nishimura K."/>
        </authorList>
    </citation>
    <scope>NUCLEOTIDE SEQUENCE</scope>
</reference>
<name>A0AA88JDK8_FICCA</name>
<keyword evidence="2" id="KW-1185">Reference proteome</keyword>